<dbReference type="InterPro" id="IPR036855">
    <property type="entry name" value="Znf_CCCH_sf"/>
</dbReference>
<dbReference type="InterPro" id="IPR035979">
    <property type="entry name" value="RBD_domain_sf"/>
</dbReference>
<feature type="domain" description="RRM" evidence="7">
    <location>
        <begin position="19"/>
        <end position="100"/>
    </location>
</feature>
<dbReference type="InterPro" id="IPR012677">
    <property type="entry name" value="Nucleotide-bd_a/b_plait_sf"/>
</dbReference>
<keyword evidence="2" id="KW-0677">Repeat</keyword>
<name>A0A9P1CLR2_9DINO</name>
<dbReference type="Proteomes" id="UP001152797">
    <property type="component" value="Unassembled WGS sequence"/>
</dbReference>
<keyword evidence="3 6" id="KW-0863">Zinc-finger</keyword>
<evidence type="ECO:0000259" key="7">
    <source>
        <dbReference type="PROSITE" id="PS50102"/>
    </source>
</evidence>
<sequence>MDVIKAEHLKRLREREAGREVFLRPLPLESTVEDVREMVVSKCGEEKVAIDRVKLLKTAGGSLMSAFLTLSSEAEARHCTAQLNGASFGGQVMAASPARNREGLKKAKEPCMFFLEGKCMRGDTCQFAHEKSASEAGSRRLPPCKFFASGGCSRGQDCKFSHEPGEDKALCGLAVW</sequence>
<evidence type="ECO:0000259" key="8">
    <source>
        <dbReference type="PROSITE" id="PS50103"/>
    </source>
</evidence>
<proteinExistence type="predicted"/>
<keyword evidence="5" id="KW-0694">RNA-binding</keyword>
<evidence type="ECO:0000313" key="11">
    <source>
        <dbReference type="Proteomes" id="UP001152797"/>
    </source>
</evidence>
<feature type="domain" description="C3H1-type" evidence="8">
    <location>
        <begin position="105"/>
        <end position="132"/>
    </location>
</feature>
<reference evidence="10 11" key="2">
    <citation type="submission" date="2024-05" db="EMBL/GenBank/DDBJ databases">
        <authorList>
            <person name="Chen Y."/>
            <person name="Shah S."/>
            <person name="Dougan E. K."/>
            <person name="Thang M."/>
            <person name="Chan C."/>
        </authorList>
    </citation>
    <scope>NUCLEOTIDE SEQUENCE [LARGE SCALE GENOMIC DNA]</scope>
</reference>
<dbReference type="SMART" id="SM00356">
    <property type="entry name" value="ZnF_C3H1"/>
    <property type="match status" value="2"/>
</dbReference>
<dbReference type="EMBL" id="CAMXCT010001824">
    <property type="protein sequence ID" value="CAI3993387.1"/>
    <property type="molecule type" value="Genomic_DNA"/>
</dbReference>
<evidence type="ECO:0000313" key="10">
    <source>
        <dbReference type="EMBL" id="CAL4780699.1"/>
    </source>
</evidence>
<dbReference type="GO" id="GO:0008270">
    <property type="term" value="F:zinc ion binding"/>
    <property type="evidence" value="ECO:0007669"/>
    <property type="project" value="UniProtKB-KW"/>
</dbReference>
<dbReference type="InterPro" id="IPR045124">
    <property type="entry name" value="Su(sable)-like"/>
</dbReference>
<dbReference type="Gene3D" id="3.30.70.330">
    <property type="match status" value="1"/>
</dbReference>
<dbReference type="CDD" id="cd00590">
    <property type="entry name" value="RRM_SF"/>
    <property type="match status" value="1"/>
</dbReference>
<dbReference type="InterPro" id="IPR041367">
    <property type="entry name" value="Znf-CCCH_4"/>
</dbReference>
<dbReference type="PROSITE" id="PS50102">
    <property type="entry name" value="RRM"/>
    <property type="match status" value="1"/>
</dbReference>
<dbReference type="SUPFAM" id="SSF54928">
    <property type="entry name" value="RNA-binding domain, RBD"/>
    <property type="match status" value="1"/>
</dbReference>
<dbReference type="GO" id="GO:0045892">
    <property type="term" value="P:negative regulation of DNA-templated transcription"/>
    <property type="evidence" value="ECO:0007669"/>
    <property type="project" value="InterPro"/>
</dbReference>
<dbReference type="PANTHER" id="PTHR13119">
    <property type="entry name" value="ZINC FINGER CCCH DOMAIN-CONTAINING PROTEI"/>
    <property type="match status" value="1"/>
</dbReference>
<feature type="zinc finger region" description="C3H1-type" evidence="6">
    <location>
        <begin position="105"/>
        <end position="132"/>
    </location>
</feature>
<evidence type="ECO:0000256" key="1">
    <source>
        <dbReference type="ARBA" id="ARBA00022723"/>
    </source>
</evidence>
<dbReference type="GO" id="GO:0005634">
    <property type="term" value="C:nucleus"/>
    <property type="evidence" value="ECO:0007669"/>
    <property type="project" value="TreeGrafter"/>
</dbReference>
<organism evidence="9">
    <name type="scientific">Cladocopium goreaui</name>
    <dbReference type="NCBI Taxonomy" id="2562237"/>
    <lineage>
        <taxon>Eukaryota</taxon>
        <taxon>Sar</taxon>
        <taxon>Alveolata</taxon>
        <taxon>Dinophyceae</taxon>
        <taxon>Suessiales</taxon>
        <taxon>Symbiodiniaceae</taxon>
        <taxon>Cladocopium</taxon>
    </lineage>
</organism>
<dbReference type="PROSITE" id="PS50103">
    <property type="entry name" value="ZF_C3H1"/>
    <property type="match status" value="2"/>
</dbReference>
<gene>
    <name evidence="9" type="ORF">C1SCF055_LOCUS20145</name>
</gene>
<evidence type="ECO:0000256" key="3">
    <source>
        <dbReference type="ARBA" id="ARBA00022771"/>
    </source>
</evidence>
<feature type="zinc finger region" description="C3H1-type" evidence="6">
    <location>
        <begin position="138"/>
        <end position="165"/>
    </location>
</feature>
<evidence type="ECO:0000256" key="4">
    <source>
        <dbReference type="ARBA" id="ARBA00022833"/>
    </source>
</evidence>
<dbReference type="Gene3D" id="3.30.1370.210">
    <property type="match status" value="1"/>
</dbReference>
<evidence type="ECO:0000256" key="6">
    <source>
        <dbReference type="PROSITE-ProRule" id="PRU00723"/>
    </source>
</evidence>
<dbReference type="Pfam" id="PF00642">
    <property type="entry name" value="zf-CCCH"/>
    <property type="match status" value="1"/>
</dbReference>
<evidence type="ECO:0000256" key="5">
    <source>
        <dbReference type="PROSITE-ProRule" id="PRU00176"/>
    </source>
</evidence>
<dbReference type="InterPro" id="IPR000571">
    <property type="entry name" value="Znf_CCCH"/>
</dbReference>
<dbReference type="AlphaFoldDB" id="A0A9P1CLR2"/>
<keyword evidence="4 6" id="KW-0862">Zinc</keyword>
<dbReference type="OrthoDB" id="442071at2759"/>
<accession>A0A9P1CLR2</accession>
<comment type="caution">
    <text evidence="9">The sequence shown here is derived from an EMBL/GenBank/DDBJ whole genome shotgun (WGS) entry which is preliminary data.</text>
</comment>
<reference evidence="9" key="1">
    <citation type="submission" date="2022-10" db="EMBL/GenBank/DDBJ databases">
        <authorList>
            <person name="Chen Y."/>
            <person name="Dougan E. K."/>
            <person name="Chan C."/>
            <person name="Rhodes N."/>
            <person name="Thang M."/>
        </authorList>
    </citation>
    <scope>NUCLEOTIDE SEQUENCE</scope>
</reference>
<keyword evidence="1 6" id="KW-0479">Metal-binding</keyword>
<dbReference type="PANTHER" id="PTHR13119:SF12">
    <property type="entry name" value="PROTEIN SUPPRESSOR OF SABLE"/>
    <property type="match status" value="1"/>
</dbReference>
<protein>
    <submittedName>
        <fullName evidence="10">Zinc finger CCCH domain-containing protein 4 (OsC3H4)</fullName>
    </submittedName>
</protein>
<dbReference type="InterPro" id="IPR000504">
    <property type="entry name" value="RRM_dom"/>
</dbReference>
<dbReference type="SUPFAM" id="SSF90229">
    <property type="entry name" value="CCCH zinc finger"/>
    <property type="match status" value="2"/>
</dbReference>
<feature type="domain" description="C3H1-type" evidence="8">
    <location>
        <begin position="138"/>
        <end position="165"/>
    </location>
</feature>
<dbReference type="Pfam" id="PF18044">
    <property type="entry name" value="zf-CCCH_4"/>
    <property type="match status" value="1"/>
</dbReference>
<dbReference type="GO" id="GO:0003723">
    <property type="term" value="F:RNA binding"/>
    <property type="evidence" value="ECO:0007669"/>
    <property type="project" value="UniProtKB-UniRule"/>
</dbReference>
<dbReference type="EMBL" id="CAMXCT030001824">
    <property type="protein sequence ID" value="CAL4780699.1"/>
    <property type="molecule type" value="Genomic_DNA"/>
</dbReference>
<keyword evidence="11" id="KW-1185">Reference proteome</keyword>
<evidence type="ECO:0000313" key="9">
    <source>
        <dbReference type="EMBL" id="CAI3993387.1"/>
    </source>
</evidence>
<dbReference type="EMBL" id="CAMXCT020001824">
    <property type="protein sequence ID" value="CAL1146762.1"/>
    <property type="molecule type" value="Genomic_DNA"/>
</dbReference>
<evidence type="ECO:0000256" key="2">
    <source>
        <dbReference type="ARBA" id="ARBA00022737"/>
    </source>
</evidence>